<evidence type="ECO:0000313" key="3">
    <source>
        <dbReference type="EMBL" id="CAI3977365.1"/>
    </source>
</evidence>
<feature type="non-terminal residue" evidence="3">
    <location>
        <position position="1"/>
    </location>
</feature>
<keyword evidence="1" id="KW-0812">Transmembrane</keyword>
<dbReference type="InterPro" id="IPR036609">
    <property type="entry name" value="LCCL_sf"/>
</dbReference>
<evidence type="ECO:0000313" key="6">
    <source>
        <dbReference type="Proteomes" id="UP001152797"/>
    </source>
</evidence>
<dbReference type="SMART" id="SM00603">
    <property type="entry name" value="LCCL"/>
    <property type="match status" value="1"/>
</dbReference>
<keyword evidence="6" id="KW-1185">Reference proteome</keyword>
<dbReference type="PANTHER" id="PTHR31331:SF1">
    <property type="entry name" value="CYSTEINE RICH SECRETORY PROTEIN LCCL DOMAIN CONTAINING 2"/>
    <property type="match status" value="1"/>
</dbReference>
<accession>A0A9P1BRE8</accession>
<sequence length="250" mass="27328">MGSRRCRICRMARVARADLARLDLGAEAAPLFAELSGRLLRPIDRLIDGCASCAPEKCEVQYMDTGVMSGAPSPNNCEVRCNAELEEGKASPGAQMSLDYGEVEESDTSKQLLRGYLQGAYLTIAAGIIITCYYFHLFDPMSDLGVPSPLQCRSSFLRYNTEIGGMDCGLWGQECLPSNEWMPIRCPALCGYGLNDPIDTRVIGSSIYRADSRLCLAAWHAGFIKWGGGCVDVRITDGRSTFEAERKNGI</sequence>
<dbReference type="Pfam" id="PF03815">
    <property type="entry name" value="LCCL"/>
    <property type="match status" value="1"/>
</dbReference>
<dbReference type="EMBL" id="CAMXCT010000336">
    <property type="protein sequence ID" value="CAI3977365.1"/>
    <property type="molecule type" value="Genomic_DNA"/>
</dbReference>
<dbReference type="SUPFAM" id="SSF69848">
    <property type="entry name" value="LCCL domain"/>
    <property type="match status" value="1"/>
</dbReference>
<evidence type="ECO:0000313" key="5">
    <source>
        <dbReference type="EMBL" id="CAL4764677.1"/>
    </source>
</evidence>
<proteinExistence type="predicted"/>
<dbReference type="EMBL" id="CAMXCT030000336">
    <property type="protein sequence ID" value="CAL4764677.1"/>
    <property type="molecule type" value="Genomic_DNA"/>
</dbReference>
<dbReference type="PANTHER" id="PTHR31331">
    <property type="entry name" value="LCCL DOMAIN PROTEIN (AFU_ORTHOLOGUE AFUA_5G08630)"/>
    <property type="match status" value="1"/>
</dbReference>
<dbReference type="InterPro" id="IPR051957">
    <property type="entry name" value="CRISP-LCCL_domain"/>
</dbReference>
<gene>
    <name evidence="3" type="ORF">C1SCF055_LOCUS5510</name>
</gene>
<name>A0A9P1BRE8_9DINO</name>
<evidence type="ECO:0000256" key="1">
    <source>
        <dbReference type="SAM" id="Phobius"/>
    </source>
</evidence>
<feature type="transmembrane region" description="Helical" evidence="1">
    <location>
        <begin position="119"/>
        <end position="138"/>
    </location>
</feature>
<dbReference type="InterPro" id="IPR004043">
    <property type="entry name" value="LCCL"/>
</dbReference>
<dbReference type="EMBL" id="CAMXCT020000336">
    <property type="protein sequence ID" value="CAL1130740.1"/>
    <property type="molecule type" value="Genomic_DNA"/>
</dbReference>
<dbReference type="PROSITE" id="PS50820">
    <property type="entry name" value="LCCL"/>
    <property type="match status" value="1"/>
</dbReference>
<evidence type="ECO:0000259" key="2">
    <source>
        <dbReference type="PROSITE" id="PS50820"/>
    </source>
</evidence>
<dbReference type="AlphaFoldDB" id="A0A9P1BRE8"/>
<evidence type="ECO:0000313" key="4">
    <source>
        <dbReference type="EMBL" id="CAL1130740.1"/>
    </source>
</evidence>
<keyword evidence="1" id="KW-1133">Transmembrane helix</keyword>
<dbReference type="OrthoDB" id="162371at2759"/>
<reference evidence="4" key="2">
    <citation type="submission" date="2024-04" db="EMBL/GenBank/DDBJ databases">
        <authorList>
            <person name="Chen Y."/>
            <person name="Shah S."/>
            <person name="Dougan E. K."/>
            <person name="Thang M."/>
            <person name="Chan C."/>
        </authorList>
    </citation>
    <scope>NUCLEOTIDE SEQUENCE [LARGE SCALE GENOMIC DNA]</scope>
</reference>
<keyword evidence="1" id="KW-0472">Membrane</keyword>
<dbReference type="Gene3D" id="2.170.130.20">
    <property type="entry name" value="LCCL-like domain"/>
    <property type="match status" value="1"/>
</dbReference>
<protein>
    <submittedName>
        <fullName evidence="5">LCCL domain-containing protein</fullName>
    </submittedName>
</protein>
<reference evidence="3" key="1">
    <citation type="submission" date="2022-10" db="EMBL/GenBank/DDBJ databases">
        <authorList>
            <person name="Chen Y."/>
            <person name="Dougan E. K."/>
            <person name="Chan C."/>
            <person name="Rhodes N."/>
            <person name="Thang M."/>
        </authorList>
    </citation>
    <scope>NUCLEOTIDE SEQUENCE</scope>
</reference>
<dbReference type="Proteomes" id="UP001152797">
    <property type="component" value="Unassembled WGS sequence"/>
</dbReference>
<comment type="caution">
    <text evidence="3">The sequence shown here is derived from an EMBL/GenBank/DDBJ whole genome shotgun (WGS) entry which is preliminary data.</text>
</comment>
<organism evidence="3">
    <name type="scientific">Cladocopium goreaui</name>
    <dbReference type="NCBI Taxonomy" id="2562237"/>
    <lineage>
        <taxon>Eukaryota</taxon>
        <taxon>Sar</taxon>
        <taxon>Alveolata</taxon>
        <taxon>Dinophyceae</taxon>
        <taxon>Suessiales</taxon>
        <taxon>Symbiodiniaceae</taxon>
        <taxon>Cladocopium</taxon>
    </lineage>
</organism>
<feature type="domain" description="LCCL" evidence="2">
    <location>
        <begin position="186"/>
        <end position="250"/>
    </location>
</feature>